<dbReference type="Gene3D" id="2.40.50.100">
    <property type="match status" value="1"/>
</dbReference>
<dbReference type="SUPFAM" id="SSF50331">
    <property type="entry name" value="MOP-like"/>
    <property type="match status" value="1"/>
</dbReference>
<protein>
    <submittedName>
        <fullName evidence="2">Molybdenum-pterin binding domain-containing protein</fullName>
    </submittedName>
</protein>
<accession>A0A1G6I258</accession>
<evidence type="ECO:0000313" key="3">
    <source>
        <dbReference type="Proteomes" id="UP000199411"/>
    </source>
</evidence>
<dbReference type="Proteomes" id="UP000199411">
    <property type="component" value="Unassembled WGS sequence"/>
</dbReference>
<evidence type="ECO:0000313" key="2">
    <source>
        <dbReference type="EMBL" id="SDC00629.1"/>
    </source>
</evidence>
<dbReference type="Pfam" id="PF03459">
    <property type="entry name" value="TOBE"/>
    <property type="match status" value="1"/>
</dbReference>
<dbReference type="InterPro" id="IPR005116">
    <property type="entry name" value="Transp-assoc_OB_typ1"/>
</dbReference>
<sequence length="130" mass="14762">MIINEIEGVLENTEFSNGVYFFEVNVKGDTFFILQLQNGCDKLNTVKLRFRENDVSIAKNAISEISISNIHKAIVKSIESGHLLARIELLYKGHLIYSLVTNKSLKKLNIKVNDEVYFLVKAISIEVLCE</sequence>
<dbReference type="InterPro" id="IPR008995">
    <property type="entry name" value="Mo/tungstate-bd_C_term_dom"/>
</dbReference>
<dbReference type="AlphaFoldDB" id="A0A1G6I258"/>
<evidence type="ECO:0000259" key="1">
    <source>
        <dbReference type="Pfam" id="PF03459"/>
    </source>
</evidence>
<name>A0A1G6I258_9BACT</name>
<keyword evidence="3" id="KW-1185">Reference proteome</keyword>
<dbReference type="EMBL" id="FMYU01000001">
    <property type="protein sequence ID" value="SDC00629.1"/>
    <property type="molecule type" value="Genomic_DNA"/>
</dbReference>
<proteinExistence type="predicted"/>
<organism evidence="2 3">
    <name type="scientific">Desulfurella multipotens</name>
    <dbReference type="NCBI Taxonomy" id="79269"/>
    <lineage>
        <taxon>Bacteria</taxon>
        <taxon>Pseudomonadati</taxon>
        <taxon>Campylobacterota</taxon>
        <taxon>Desulfurellia</taxon>
        <taxon>Desulfurellales</taxon>
        <taxon>Desulfurellaceae</taxon>
        <taxon>Desulfurella</taxon>
    </lineage>
</organism>
<gene>
    <name evidence="2" type="ORF">SAMN05660835_00195</name>
</gene>
<dbReference type="OrthoDB" id="5339701at2"/>
<dbReference type="RefSeq" id="WP_092127519.1">
    <property type="nucleotide sequence ID" value="NZ_FMYU01000001.1"/>
</dbReference>
<reference evidence="3" key="1">
    <citation type="submission" date="2016-10" db="EMBL/GenBank/DDBJ databases">
        <authorList>
            <person name="Varghese N."/>
            <person name="Submissions S."/>
        </authorList>
    </citation>
    <scope>NUCLEOTIDE SEQUENCE [LARGE SCALE GENOMIC DNA]</scope>
    <source>
        <strain evidence="3">DSM 8415</strain>
    </source>
</reference>
<feature type="domain" description="Transport-associated OB type 1" evidence="1">
    <location>
        <begin position="66"/>
        <end position="122"/>
    </location>
</feature>